<protein>
    <submittedName>
        <fullName evidence="3">Uncharacterized protein</fullName>
    </submittedName>
</protein>
<feature type="region of interest" description="Disordered" evidence="1">
    <location>
        <begin position="94"/>
        <end position="119"/>
    </location>
</feature>
<feature type="compositionally biased region" description="Low complexity" evidence="1">
    <location>
        <begin position="94"/>
        <end position="103"/>
    </location>
</feature>
<evidence type="ECO:0000256" key="1">
    <source>
        <dbReference type="SAM" id="MobiDB-lite"/>
    </source>
</evidence>
<dbReference type="PRINTS" id="PR01217">
    <property type="entry name" value="PRICHEXTENSN"/>
</dbReference>
<name>A0A1Z5SAY5_SORBI</name>
<reference evidence="3 4" key="1">
    <citation type="journal article" date="2009" name="Nature">
        <title>The Sorghum bicolor genome and the diversification of grasses.</title>
        <authorList>
            <person name="Paterson A.H."/>
            <person name="Bowers J.E."/>
            <person name="Bruggmann R."/>
            <person name="Dubchak I."/>
            <person name="Grimwood J."/>
            <person name="Gundlach H."/>
            <person name="Haberer G."/>
            <person name="Hellsten U."/>
            <person name="Mitros T."/>
            <person name="Poliakov A."/>
            <person name="Schmutz J."/>
            <person name="Spannagl M."/>
            <person name="Tang H."/>
            <person name="Wang X."/>
            <person name="Wicker T."/>
            <person name="Bharti A.K."/>
            <person name="Chapman J."/>
            <person name="Feltus F.A."/>
            <person name="Gowik U."/>
            <person name="Grigoriev I.V."/>
            <person name="Lyons E."/>
            <person name="Maher C.A."/>
            <person name="Martis M."/>
            <person name="Narechania A."/>
            <person name="Otillar R.P."/>
            <person name="Penning B.W."/>
            <person name="Salamov A.A."/>
            <person name="Wang Y."/>
            <person name="Zhang L."/>
            <person name="Carpita N.C."/>
            <person name="Freeling M."/>
            <person name="Gingle A.R."/>
            <person name="Hash C.T."/>
            <person name="Keller B."/>
            <person name="Klein P."/>
            <person name="Kresovich S."/>
            <person name="McCann M.C."/>
            <person name="Ming R."/>
            <person name="Peterson D.G."/>
            <person name="Mehboob-ur-Rahman"/>
            <person name="Ware D."/>
            <person name="Westhoff P."/>
            <person name="Mayer K.F."/>
            <person name="Messing J."/>
            <person name="Rokhsar D.S."/>
        </authorList>
    </citation>
    <scope>NUCLEOTIDE SEQUENCE [LARGE SCALE GENOMIC DNA]</scope>
    <source>
        <strain evidence="4">cv. BTx623</strain>
    </source>
</reference>
<feature type="compositionally biased region" description="Pro residues" evidence="1">
    <location>
        <begin position="104"/>
        <end position="119"/>
    </location>
</feature>
<feature type="chain" id="PRO_5012170601" evidence="2">
    <location>
        <begin position="22"/>
        <end position="224"/>
    </location>
</feature>
<accession>A0A1Z5SAY5</accession>
<keyword evidence="4" id="KW-1185">Reference proteome</keyword>
<dbReference type="Proteomes" id="UP000000768">
    <property type="component" value="Chromosome 1"/>
</dbReference>
<dbReference type="ExpressionAtlas" id="A0A1Z5SAY5">
    <property type="expression patterns" value="baseline"/>
</dbReference>
<keyword evidence="2" id="KW-0732">Signal</keyword>
<proteinExistence type="predicted"/>
<evidence type="ECO:0000313" key="4">
    <source>
        <dbReference type="Proteomes" id="UP000000768"/>
    </source>
</evidence>
<reference evidence="4" key="2">
    <citation type="journal article" date="2018" name="Plant J.">
        <title>The Sorghum bicolor reference genome: improved assembly, gene annotations, a transcriptome atlas, and signatures of genome organization.</title>
        <authorList>
            <person name="McCormick R.F."/>
            <person name="Truong S.K."/>
            <person name="Sreedasyam A."/>
            <person name="Jenkins J."/>
            <person name="Shu S."/>
            <person name="Sims D."/>
            <person name="Kennedy M."/>
            <person name="Amirebrahimi M."/>
            <person name="Weers B.D."/>
            <person name="McKinley B."/>
            <person name="Mattison A."/>
            <person name="Morishige D.T."/>
            <person name="Grimwood J."/>
            <person name="Schmutz J."/>
            <person name="Mullet J.E."/>
        </authorList>
    </citation>
    <scope>NUCLEOTIDE SEQUENCE [LARGE SCALE GENOMIC DNA]</scope>
    <source>
        <strain evidence="4">cv. BTx623</strain>
    </source>
</reference>
<gene>
    <name evidence="3" type="ORF">SORBI_3001G473100</name>
</gene>
<feature type="region of interest" description="Disordered" evidence="1">
    <location>
        <begin position="45"/>
        <end position="76"/>
    </location>
</feature>
<sequence length="224" mass="23921">MARPQQKVVTVLLLLLCAASAIVESNGFTFTVDFPERVFRELSRQRHAAAAQPAAGPSISPAHPPSGSAPAPAPAPAPLGPVVAPAPGPMNPALSPVTAAHAPAPTPTPTAPAPSPAVPALHPPTPTPTPGTCATLSRYEYDAATLLFSRARRGAPRTIDSVDWAHVLLQFWPKMTHLVHSLSSLQFSKALFSFRKILQNFSDSPSHQIFRRMYRILNIDENKN</sequence>
<dbReference type="Gramene" id="OQU93084">
    <property type="protein sequence ID" value="OQU93084"/>
    <property type="gene ID" value="SORBI_3001G473100"/>
</dbReference>
<evidence type="ECO:0000256" key="2">
    <source>
        <dbReference type="SAM" id="SignalP"/>
    </source>
</evidence>
<dbReference type="AlphaFoldDB" id="A0A1Z5SAY5"/>
<organism evidence="3 4">
    <name type="scientific">Sorghum bicolor</name>
    <name type="common">Sorghum</name>
    <name type="synonym">Sorghum vulgare</name>
    <dbReference type="NCBI Taxonomy" id="4558"/>
    <lineage>
        <taxon>Eukaryota</taxon>
        <taxon>Viridiplantae</taxon>
        <taxon>Streptophyta</taxon>
        <taxon>Embryophyta</taxon>
        <taxon>Tracheophyta</taxon>
        <taxon>Spermatophyta</taxon>
        <taxon>Magnoliopsida</taxon>
        <taxon>Liliopsida</taxon>
        <taxon>Poales</taxon>
        <taxon>Poaceae</taxon>
        <taxon>PACMAD clade</taxon>
        <taxon>Panicoideae</taxon>
        <taxon>Andropogonodae</taxon>
        <taxon>Andropogoneae</taxon>
        <taxon>Sorghinae</taxon>
        <taxon>Sorghum</taxon>
    </lineage>
</organism>
<evidence type="ECO:0000313" key="3">
    <source>
        <dbReference type="EMBL" id="OQU93084.1"/>
    </source>
</evidence>
<dbReference type="STRING" id="4558.A0A1Z5SAY5"/>
<dbReference type="EMBL" id="CM000760">
    <property type="protein sequence ID" value="OQU93084.1"/>
    <property type="molecule type" value="Genomic_DNA"/>
</dbReference>
<dbReference type="InParanoid" id="A0A1Z5SAY5"/>
<feature type="compositionally biased region" description="Low complexity" evidence="1">
    <location>
        <begin position="48"/>
        <end position="70"/>
    </location>
</feature>
<feature type="signal peptide" evidence="2">
    <location>
        <begin position="1"/>
        <end position="21"/>
    </location>
</feature>